<comment type="function">
    <text evidence="1 6">Involved in nucleolar processing of pre-18S ribosomal RNA.</text>
</comment>
<accession>A0A3N4I5B5</accession>
<feature type="compositionally biased region" description="Basic and acidic residues" evidence="7">
    <location>
        <begin position="187"/>
        <end position="198"/>
    </location>
</feature>
<reference evidence="8 9" key="1">
    <citation type="journal article" date="2018" name="Nat. Ecol. Evol.">
        <title>Pezizomycetes genomes reveal the molecular basis of ectomycorrhizal truffle lifestyle.</title>
        <authorList>
            <person name="Murat C."/>
            <person name="Payen T."/>
            <person name="Noel B."/>
            <person name="Kuo A."/>
            <person name="Morin E."/>
            <person name="Chen J."/>
            <person name="Kohler A."/>
            <person name="Krizsan K."/>
            <person name="Balestrini R."/>
            <person name="Da Silva C."/>
            <person name="Montanini B."/>
            <person name="Hainaut M."/>
            <person name="Levati E."/>
            <person name="Barry K.W."/>
            <person name="Belfiori B."/>
            <person name="Cichocki N."/>
            <person name="Clum A."/>
            <person name="Dockter R.B."/>
            <person name="Fauchery L."/>
            <person name="Guy J."/>
            <person name="Iotti M."/>
            <person name="Le Tacon F."/>
            <person name="Lindquist E.A."/>
            <person name="Lipzen A."/>
            <person name="Malagnac F."/>
            <person name="Mello A."/>
            <person name="Molinier V."/>
            <person name="Miyauchi S."/>
            <person name="Poulain J."/>
            <person name="Riccioni C."/>
            <person name="Rubini A."/>
            <person name="Sitrit Y."/>
            <person name="Splivallo R."/>
            <person name="Traeger S."/>
            <person name="Wang M."/>
            <person name="Zifcakova L."/>
            <person name="Wipf D."/>
            <person name="Zambonelli A."/>
            <person name="Paolocci F."/>
            <person name="Nowrousian M."/>
            <person name="Ottonello S."/>
            <person name="Baldrian P."/>
            <person name="Spatafora J.W."/>
            <person name="Henrissat B."/>
            <person name="Nagy L.G."/>
            <person name="Aury J.M."/>
            <person name="Wincker P."/>
            <person name="Grigoriev I.V."/>
            <person name="Bonfante P."/>
            <person name="Martin F.M."/>
        </authorList>
    </citation>
    <scope>NUCLEOTIDE SEQUENCE [LARGE SCALE GENOMIC DNA]</scope>
    <source>
        <strain evidence="8 9">RN42</strain>
    </source>
</reference>
<dbReference type="InterPro" id="IPR007144">
    <property type="entry name" value="SSU_processome_Utp11"/>
</dbReference>
<evidence type="ECO:0000256" key="7">
    <source>
        <dbReference type="SAM" id="MobiDB-lite"/>
    </source>
</evidence>
<dbReference type="STRING" id="1160509.A0A3N4I5B5"/>
<sequence length="250" mass="29491">MSSMRNAVQRRNHKERAQPEERKKWGLLEKKKDYQLRSRDYNTKKQRIKALREKAETRNPDEFHYGMMSSRTQKGIKIADRGNEALSNAAVALLKTQDANYLRLKRAEERKKIEKLEEAVQFMGLAKPQKGEPRKHTVFTEDVDEAKKFDPAQFFGTHESLLDRSFNRPRLDQLENGEFMPDEVLDEGEHKRGGDGLRREKKKLAAYKELESRLNREQELKEVELRLALQREKMGKGRKNGNKWAKVRKR</sequence>
<dbReference type="Proteomes" id="UP000275078">
    <property type="component" value="Unassembled WGS sequence"/>
</dbReference>
<keyword evidence="9" id="KW-1185">Reference proteome</keyword>
<comment type="similarity">
    <text evidence="3 6">Belongs to the UTP11 family.</text>
</comment>
<dbReference type="GO" id="GO:0006364">
    <property type="term" value="P:rRNA processing"/>
    <property type="evidence" value="ECO:0007669"/>
    <property type="project" value="UniProtKB-UniRule"/>
</dbReference>
<feature type="region of interest" description="Disordered" evidence="7">
    <location>
        <begin position="175"/>
        <end position="200"/>
    </location>
</feature>
<evidence type="ECO:0000313" key="9">
    <source>
        <dbReference type="Proteomes" id="UP000275078"/>
    </source>
</evidence>
<evidence type="ECO:0000256" key="2">
    <source>
        <dbReference type="ARBA" id="ARBA00004604"/>
    </source>
</evidence>
<dbReference type="PANTHER" id="PTHR12838">
    <property type="entry name" value="U3 SMALL NUCLEOLAR RNA-ASSOCIATED PROTEIN 11"/>
    <property type="match status" value="1"/>
</dbReference>
<proteinExistence type="inferred from homology"/>
<gene>
    <name evidence="8" type="ORF">BJ508DRAFT_415278</name>
</gene>
<keyword evidence="4 6" id="KW-0698">rRNA processing</keyword>
<evidence type="ECO:0000256" key="3">
    <source>
        <dbReference type="ARBA" id="ARBA00008105"/>
    </source>
</evidence>
<name>A0A3N4I5B5_ASCIM</name>
<evidence type="ECO:0000313" key="8">
    <source>
        <dbReference type="EMBL" id="RPA80606.1"/>
    </source>
</evidence>
<organism evidence="8 9">
    <name type="scientific">Ascobolus immersus RN42</name>
    <dbReference type="NCBI Taxonomy" id="1160509"/>
    <lineage>
        <taxon>Eukaryota</taxon>
        <taxon>Fungi</taxon>
        <taxon>Dikarya</taxon>
        <taxon>Ascomycota</taxon>
        <taxon>Pezizomycotina</taxon>
        <taxon>Pezizomycetes</taxon>
        <taxon>Pezizales</taxon>
        <taxon>Ascobolaceae</taxon>
        <taxon>Ascobolus</taxon>
    </lineage>
</organism>
<dbReference type="GO" id="GO:0032040">
    <property type="term" value="C:small-subunit processome"/>
    <property type="evidence" value="ECO:0007669"/>
    <property type="project" value="UniProtKB-UniRule"/>
</dbReference>
<dbReference type="PIRSF" id="PIRSF015952">
    <property type="entry name" value="U3snoRNP11"/>
    <property type="match status" value="1"/>
</dbReference>
<keyword evidence="5 6" id="KW-0539">Nucleus</keyword>
<comment type="subcellular location">
    <subcellularLocation>
        <location evidence="2 6">Nucleus</location>
        <location evidence="2 6">Nucleolus</location>
    </subcellularLocation>
</comment>
<comment type="subunit">
    <text evidence="6">Component of the ribosomal small subunit (SSU) processome.</text>
</comment>
<dbReference type="EMBL" id="ML119686">
    <property type="protein sequence ID" value="RPA80606.1"/>
    <property type="molecule type" value="Genomic_DNA"/>
</dbReference>
<dbReference type="AlphaFoldDB" id="A0A3N4I5B5"/>
<evidence type="ECO:0000256" key="5">
    <source>
        <dbReference type="ARBA" id="ARBA00023242"/>
    </source>
</evidence>
<dbReference type="Pfam" id="PF03998">
    <property type="entry name" value="Utp11"/>
    <property type="match status" value="1"/>
</dbReference>
<dbReference type="PANTHER" id="PTHR12838:SF0">
    <property type="entry name" value="U3 SMALL NUCLEOLAR RNA-ASSOCIATED PROTEIN 11-RELATED"/>
    <property type="match status" value="1"/>
</dbReference>
<evidence type="ECO:0000256" key="4">
    <source>
        <dbReference type="ARBA" id="ARBA00022552"/>
    </source>
</evidence>
<feature type="region of interest" description="Disordered" evidence="7">
    <location>
        <begin position="1"/>
        <end position="28"/>
    </location>
</feature>
<dbReference type="OrthoDB" id="29058at2759"/>
<feature type="compositionally biased region" description="Basic and acidic residues" evidence="7">
    <location>
        <begin position="15"/>
        <end position="28"/>
    </location>
</feature>
<evidence type="ECO:0000256" key="6">
    <source>
        <dbReference type="PIRNR" id="PIRNR015952"/>
    </source>
</evidence>
<protein>
    <recommendedName>
        <fullName evidence="6">U3 small nucleolar RNA-associated protein 11</fullName>
        <shortName evidence="6">U3 snoRNA-associated protein 11</shortName>
    </recommendedName>
</protein>
<evidence type="ECO:0000256" key="1">
    <source>
        <dbReference type="ARBA" id="ARBA00004099"/>
    </source>
</evidence>